<evidence type="ECO:0000313" key="1">
    <source>
        <dbReference type="EMBL" id="WFG96570.1"/>
    </source>
</evidence>
<protein>
    <submittedName>
        <fullName evidence="1">Uncharacterized protein</fullName>
    </submittedName>
</protein>
<dbReference type="RefSeq" id="WP_277938865.1">
    <property type="nucleotide sequence ID" value="NZ_CP096246.1"/>
</dbReference>
<keyword evidence="2" id="KW-1185">Reference proteome</keyword>
<organism evidence="1 2">
    <name type="scientific">Spiroplasma citri</name>
    <dbReference type="NCBI Taxonomy" id="2133"/>
    <lineage>
        <taxon>Bacteria</taxon>
        <taxon>Bacillati</taxon>
        <taxon>Mycoplasmatota</taxon>
        <taxon>Mollicutes</taxon>
        <taxon>Entomoplasmatales</taxon>
        <taxon>Spiroplasmataceae</taxon>
        <taxon>Spiroplasma</taxon>
    </lineage>
</organism>
<name>A0AAX3SZC8_SPICI</name>
<evidence type="ECO:0000313" key="2">
    <source>
        <dbReference type="Proteomes" id="UP001214629"/>
    </source>
</evidence>
<dbReference type="Proteomes" id="UP001214629">
    <property type="component" value="Chromosome"/>
</dbReference>
<dbReference type="EMBL" id="CP096246">
    <property type="protein sequence ID" value="WFG96570.1"/>
    <property type="molecule type" value="Genomic_DNA"/>
</dbReference>
<dbReference type="AlphaFoldDB" id="A0AAX3SZC8"/>
<sequence>MGSYTEPQISHNVKWLKKYGAKSYSEKVFKNMIALKMAKENGVNLIEFYLNKLNKKNEKEYNYYFKNEDKHNQQFLINKNVAHQAQCFV</sequence>
<gene>
    <name evidence="1" type="ORF">M0C40_00710</name>
</gene>
<proteinExistence type="predicted"/>
<reference evidence="1 2" key="1">
    <citation type="submission" date="2022-04" db="EMBL/GenBank/DDBJ databases">
        <title>Whole genome of Spiroplasma citri.</title>
        <authorList>
            <person name="Khanchezar A."/>
            <person name="Izadpanah K."/>
            <person name="Taghavi M."/>
            <person name="Ghorbani A."/>
            <person name="Beven L."/>
        </authorList>
    </citation>
    <scope>NUCLEOTIDE SEQUENCE [LARGE SCALE GENOMIC DNA]</scope>
    <source>
        <strain evidence="1 2">D4</strain>
    </source>
</reference>
<accession>A0AAX3SZC8</accession>